<sequence>MSKTGIRGRPLPALPTSDLASPSHQEMDSDKNQDDPDTNVEQFTNNGMDNPRQASPQSQQRGQPSAEGTDRVGCNAADLFENPMYAAGMSQQDRGAVCGLQGDIFQEAGATLVIRTLSDFTGQRFSGIKILGPEIAIS</sequence>
<evidence type="ECO:0000313" key="2">
    <source>
        <dbReference type="EMBL" id="EEN54321.1"/>
    </source>
</evidence>
<organism>
    <name type="scientific">Branchiostoma floridae</name>
    <name type="common">Florida lancelet</name>
    <name type="synonym">Amphioxus</name>
    <dbReference type="NCBI Taxonomy" id="7739"/>
    <lineage>
        <taxon>Eukaryota</taxon>
        <taxon>Metazoa</taxon>
        <taxon>Chordata</taxon>
        <taxon>Cephalochordata</taxon>
        <taxon>Leptocardii</taxon>
        <taxon>Amphioxiformes</taxon>
        <taxon>Branchiostomatidae</taxon>
        <taxon>Branchiostoma</taxon>
    </lineage>
</organism>
<accession>C3YZQ0</accession>
<dbReference type="InParanoid" id="C3YZQ0"/>
<feature type="region of interest" description="Disordered" evidence="1">
    <location>
        <begin position="1"/>
        <end position="74"/>
    </location>
</feature>
<gene>
    <name evidence="2" type="ORF">BRAFLDRAFT_69662</name>
</gene>
<reference evidence="2" key="1">
    <citation type="journal article" date="2008" name="Nature">
        <title>The amphioxus genome and the evolution of the chordate karyotype.</title>
        <authorList>
            <consortium name="US DOE Joint Genome Institute (JGI-PGF)"/>
            <person name="Putnam N.H."/>
            <person name="Butts T."/>
            <person name="Ferrier D.E.K."/>
            <person name="Furlong R.F."/>
            <person name="Hellsten U."/>
            <person name="Kawashima T."/>
            <person name="Robinson-Rechavi M."/>
            <person name="Shoguchi E."/>
            <person name="Terry A."/>
            <person name="Yu J.-K."/>
            <person name="Benito-Gutierrez E.L."/>
            <person name="Dubchak I."/>
            <person name="Garcia-Fernandez J."/>
            <person name="Gibson-Brown J.J."/>
            <person name="Grigoriev I.V."/>
            <person name="Horton A.C."/>
            <person name="de Jong P.J."/>
            <person name="Jurka J."/>
            <person name="Kapitonov V.V."/>
            <person name="Kohara Y."/>
            <person name="Kuroki Y."/>
            <person name="Lindquist E."/>
            <person name="Lucas S."/>
            <person name="Osoegawa K."/>
            <person name="Pennacchio L.A."/>
            <person name="Salamov A.A."/>
            <person name="Satou Y."/>
            <person name="Sauka-Spengler T."/>
            <person name="Schmutz J."/>
            <person name="Shin-I T."/>
            <person name="Toyoda A."/>
            <person name="Bronner-Fraser M."/>
            <person name="Fujiyama A."/>
            <person name="Holland L.Z."/>
            <person name="Holland P.W.H."/>
            <person name="Satoh N."/>
            <person name="Rokhsar D.S."/>
        </authorList>
    </citation>
    <scope>NUCLEOTIDE SEQUENCE [LARGE SCALE GENOMIC DNA]</scope>
    <source>
        <strain evidence="2">S238N-H82</strain>
        <tissue evidence="2">Testes</tissue>
    </source>
</reference>
<feature type="compositionally biased region" description="Polar residues" evidence="1">
    <location>
        <begin position="39"/>
        <end position="63"/>
    </location>
</feature>
<dbReference type="EMBL" id="GG666566">
    <property type="protein sequence ID" value="EEN54321.1"/>
    <property type="molecule type" value="Genomic_DNA"/>
</dbReference>
<dbReference type="AlphaFoldDB" id="C3YZQ0"/>
<proteinExistence type="predicted"/>
<evidence type="ECO:0000256" key="1">
    <source>
        <dbReference type="SAM" id="MobiDB-lite"/>
    </source>
</evidence>
<protein>
    <submittedName>
        <fullName evidence="2">Uncharacterized protein</fullName>
    </submittedName>
</protein>
<name>C3YZQ0_BRAFL</name>
<feature type="compositionally biased region" description="Basic and acidic residues" evidence="1">
    <location>
        <begin position="25"/>
        <end position="34"/>
    </location>
</feature>